<dbReference type="InterPro" id="IPR001584">
    <property type="entry name" value="Integrase_cat-core"/>
</dbReference>
<dbReference type="InterPro" id="IPR025724">
    <property type="entry name" value="GAG-pre-integrase_dom"/>
</dbReference>
<dbReference type="GO" id="GO:0015074">
    <property type="term" value="P:DNA integration"/>
    <property type="evidence" value="ECO:0007669"/>
    <property type="project" value="InterPro"/>
</dbReference>
<dbReference type="Gene3D" id="3.30.420.10">
    <property type="entry name" value="Ribonuclease H-like superfamily/Ribonuclease H"/>
    <property type="match status" value="1"/>
</dbReference>
<dbReference type="InterPro" id="IPR013103">
    <property type="entry name" value="RVT_2"/>
</dbReference>
<dbReference type="InterPro" id="IPR029472">
    <property type="entry name" value="Copia-like_N"/>
</dbReference>
<dbReference type="PROSITE" id="PS50994">
    <property type="entry name" value="INTEGRASE"/>
    <property type="match status" value="1"/>
</dbReference>
<protein>
    <submittedName>
        <fullName evidence="3">Retrovirus-related Pol polyprotein from transposon TNT 1-94</fullName>
    </submittedName>
</protein>
<dbReference type="Proteomes" id="UP000075243">
    <property type="component" value="Chromosome 8"/>
</dbReference>
<keyword evidence="1" id="KW-0378">Hydrolase</keyword>
<dbReference type="Pfam" id="PF07727">
    <property type="entry name" value="RVT_2"/>
    <property type="match status" value="1"/>
</dbReference>
<dbReference type="SUPFAM" id="SSF56672">
    <property type="entry name" value="DNA/RNA polymerases"/>
    <property type="match status" value="1"/>
</dbReference>
<gene>
    <name evidence="3" type="ORF">KK1_016292</name>
</gene>
<dbReference type="OMA" id="FVANTIC"/>
<dbReference type="Pfam" id="PF03732">
    <property type="entry name" value="Retrotrans_gag"/>
    <property type="match status" value="1"/>
</dbReference>
<dbReference type="EMBL" id="CM003610">
    <property type="protein sequence ID" value="KYP61781.1"/>
    <property type="molecule type" value="Genomic_DNA"/>
</dbReference>
<dbReference type="PANTHER" id="PTHR11439:SF462">
    <property type="match status" value="1"/>
</dbReference>
<dbReference type="PANTHER" id="PTHR11439">
    <property type="entry name" value="GAG-POL-RELATED RETROTRANSPOSON"/>
    <property type="match status" value="1"/>
</dbReference>
<dbReference type="InterPro" id="IPR012337">
    <property type="entry name" value="RNaseH-like_sf"/>
</dbReference>
<feature type="domain" description="Integrase catalytic" evidence="2">
    <location>
        <begin position="510"/>
        <end position="683"/>
    </location>
</feature>
<evidence type="ECO:0000313" key="4">
    <source>
        <dbReference type="Proteomes" id="UP000075243"/>
    </source>
</evidence>
<dbReference type="InterPro" id="IPR036397">
    <property type="entry name" value="RNaseH_sf"/>
</dbReference>
<dbReference type="InterPro" id="IPR057670">
    <property type="entry name" value="SH3_retrovirus"/>
</dbReference>
<dbReference type="Pfam" id="PF00665">
    <property type="entry name" value="rve"/>
    <property type="match status" value="1"/>
</dbReference>
<keyword evidence="1" id="KW-0645">Protease</keyword>
<sequence length="1413" mass="159618">LTLVQLKGENYDEWARSMRTALRARKKFGFIDGTIKRPAEKSSDLEDWWTNNELLVSWIMNTIEPTLRSTISHMEVAQDLWTDIKERFSISNGPRIQQLKAELAECKQKGMTIAAYYGKLKKLWEELANHEQIPACTCAACTCNLAFKLEKKREEEKIHQIFMGLDETTYGTVRSNLLAQDPLPSLNKIYSTLVQEEHMRSITRGKEERNEIMSFAVQTGGKSRVKIEVKDKNVICSSCNRSGHDLESCFQLIGYPEWWGERPREIGRGSGRGRVGQQGKTFGGRGRGALTKANVAQASTGGPEFNAMITDADKSTVSGLNGEQWQTLVNLLNNVKLGAAEKLTGASRHMTGTIEYLTDVRNVLQCPIGLPDGKQIFATREGTVVLNDTLKLNHVLYVPSLKCNLISVSQLINELNCKVQFTNKFCVIQDRILRTVIGAGEQREGLYYFQGMTATAAAVKSDENVFDLWHKRLGHPSPKVVELIPNIGFSRSDALCNKACDVCLRAKQCRESFPISINKTMVIFQLIHCDLWGPYRTISHCGARYFLTIVDDYSRAVWIYLLEEKKEVFTRMCQFFAMVERQFGKQVKVVRSDNGTEFVCMDSYFQNHGIVHETSCTGTPQQNGRVERKHRHILNVARALRFQAHLPIKFWGECVLTAGYLINRTPSIVLHGKTPYEMLYNKPPSLNHLRVFGSLCYVHNRDSKGDKFASRSRRCVFLGYPYGKKGWRVYDLELGVFLTSRDVVFSESEFPCAESQNSTPKHIDIEKDNLAPWNSVDDDDEMEIAQDDFENRKGANNGSIVSLQEPTGPHTDSHDIETSVIERGGLSAYVSTHPLGRGHRAKMPSTRLRDFVANTICRLDPSPSSLATSRPSGTPYLITHYVNYNNFSAHYRHFLAAVSIGTEPQSFAQAMKDEQWQQAMQAEIQALENNGTWTLEPLPPGKKAIGCKWVYRIKYNSDGSIERFKARLVILGNNQVEGLDYNETFAPVAKMVTMRTLLAVAAARKWELHQMDVHNAFLHGDLKEEVYMKLPPGFRSQASGKVCRLRKSLYGLKQAPRCWFAKLAGALKRYGFAQSSSDHSLFTLQRERVQLHVLVYVDDLVISGNDNAAIKAFKLYLNACFHMKDLGMLKYFLGIEVARNSTGIFLCQRKYALDIISEVGLLGAKPAGFPMDQHHQLPLAKGTLLPDPERYRRLVGRLIYLSVTRPELSYCVHTLAQFMQHPRQEHWDAALRVVRYLKGNPGQGILLRANCDLQLYAWCDSDWASCPLTRRSLTGWFILLGDSPISWKTKKQHTVSRSSSEAEYRSMATTTCELKWLKELLSCLGCAHSGPMKLYCDNQAALHIAANLVFHERTKHIEVDCHFVHDELLQGTISTHHVPSHAQLADIFTKALGKTQFDCLLSKLGICNPSAPT</sequence>
<evidence type="ECO:0000259" key="2">
    <source>
        <dbReference type="PROSITE" id="PS50994"/>
    </source>
</evidence>
<dbReference type="Pfam" id="PF13976">
    <property type="entry name" value="gag_pre-integrs"/>
    <property type="match status" value="1"/>
</dbReference>
<evidence type="ECO:0000256" key="1">
    <source>
        <dbReference type="ARBA" id="ARBA00022750"/>
    </source>
</evidence>
<keyword evidence="1" id="KW-0064">Aspartyl protease</keyword>
<dbReference type="InterPro" id="IPR054722">
    <property type="entry name" value="PolX-like_BBD"/>
</dbReference>
<keyword evidence="4" id="KW-1185">Reference proteome</keyword>
<dbReference type="GO" id="GO:0003676">
    <property type="term" value="F:nucleic acid binding"/>
    <property type="evidence" value="ECO:0007669"/>
    <property type="project" value="InterPro"/>
</dbReference>
<dbReference type="SUPFAM" id="SSF53098">
    <property type="entry name" value="Ribonuclease H-like"/>
    <property type="match status" value="1"/>
</dbReference>
<dbReference type="Pfam" id="PF22936">
    <property type="entry name" value="Pol_BBD"/>
    <property type="match status" value="1"/>
</dbReference>
<dbReference type="GO" id="GO:0004190">
    <property type="term" value="F:aspartic-type endopeptidase activity"/>
    <property type="evidence" value="ECO:0007669"/>
    <property type="project" value="UniProtKB-KW"/>
</dbReference>
<proteinExistence type="predicted"/>
<reference evidence="3 4" key="1">
    <citation type="journal article" date="2012" name="Nat. Biotechnol.">
        <title>Draft genome sequence of pigeonpea (Cajanus cajan), an orphan legume crop of resource-poor farmers.</title>
        <authorList>
            <person name="Varshney R.K."/>
            <person name="Chen W."/>
            <person name="Li Y."/>
            <person name="Bharti A.K."/>
            <person name="Saxena R.K."/>
            <person name="Schlueter J.A."/>
            <person name="Donoghue M.T."/>
            <person name="Azam S."/>
            <person name="Fan G."/>
            <person name="Whaley A.M."/>
            <person name="Farmer A.D."/>
            <person name="Sheridan J."/>
            <person name="Iwata A."/>
            <person name="Tuteja R."/>
            <person name="Penmetsa R.V."/>
            <person name="Wu W."/>
            <person name="Upadhyaya H.D."/>
            <person name="Yang S.P."/>
            <person name="Shah T."/>
            <person name="Saxena K.B."/>
            <person name="Michael T."/>
            <person name="McCombie W.R."/>
            <person name="Yang B."/>
            <person name="Zhang G."/>
            <person name="Yang H."/>
            <person name="Wang J."/>
            <person name="Spillane C."/>
            <person name="Cook D.R."/>
            <person name="May G.D."/>
            <person name="Xu X."/>
            <person name="Jackson S.A."/>
        </authorList>
    </citation>
    <scope>NUCLEOTIDE SEQUENCE [LARGE SCALE GENOMIC DNA]</scope>
    <source>
        <strain evidence="4">cv. Asha</strain>
    </source>
</reference>
<dbReference type="Pfam" id="PF14244">
    <property type="entry name" value="Retrotran_gag_3"/>
    <property type="match status" value="1"/>
</dbReference>
<accession>A0A151T437</accession>
<name>A0A151T437_CAJCA</name>
<dbReference type="InterPro" id="IPR005162">
    <property type="entry name" value="Retrotrans_gag_dom"/>
</dbReference>
<feature type="non-terminal residue" evidence="3">
    <location>
        <position position="1"/>
    </location>
</feature>
<dbReference type="CDD" id="cd09272">
    <property type="entry name" value="RNase_HI_RT_Ty1"/>
    <property type="match status" value="1"/>
</dbReference>
<dbReference type="InterPro" id="IPR043502">
    <property type="entry name" value="DNA/RNA_pol_sf"/>
</dbReference>
<dbReference type="Pfam" id="PF25597">
    <property type="entry name" value="SH3_retrovirus"/>
    <property type="match status" value="1"/>
</dbReference>
<evidence type="ECO:0000313" key="3">
    <source>
        <dbReference type="EMBL" id="KYP61781.1"/>
    </source>
</evidence>
<organism evidence="3 4">
    <name type="scientific">Cajanus cajan</name>
    <name type="common">Pigeon pea</name>
    <name type="synonym">Cajanus indicus</name>
    <dbReference type="NCBI Taxonomy" id="3821"/>
    <lineage>
        <taxon>Eukaryota</taxon>
        <taxon>Viridiplantae</taxon>
        <taxon>Streptophyta</taxon>
        <taxon>Embryophyta</taxon>
        <taxon>Tracheophyta</taxon>
        <taxon>Spermatophyta</taxon>
        <taxon>Magnoliopsida</taxon>
        <taxon>eudicotyledons</taxon>
        <taxon>Gunneridae</taxon>
        <taxon>Pentapetalae</taxon>
        <taxon>rosids</taxon>
        <taxon>fabids</taxon>
        <taxon>Fabales</taxon>
        <taxon>Fabaceae</taxon>
        <taxon>Papilionoideae</taxon>
        <taxon>50 kb inversion clade</taxon>
        <taxon>NPAAA clade</taxon>
        <taxon>indigoferoid/millettioid clade</taxon>
        <taxon>Phaseoleae</taxon>
        <taxon>Cajanus</taxon>
    </lineage>
</organism>